<proteinExistence type="inferred from homology"/>
<feature type="coiled-coil region" evidence="10">
    <location>
        <begin position="167"/>
        <end position="218"/>
    </location>
</feature>
<sequence length="452" mass="49676">MKLIDRKALATDVVAHDVDAETVHTDARAYSRLGWLIVLAGVVGFLLWATFAPLDKGVPMSGNIAKEGNRKSVQHLSGGTVQDILVKDGEQVKKGQVLVRMNGVQVNAQAEVTKSQLFTARATEARLIAERDGKGAPVFPPALKQYQQDPRVVENVALQNQLFATRQASLQSELGAFEENIAGLKSQLAGVEASRESKKEQQAILKEQVDNLRDLAKDGYVARARLLEVERNLVQVKGAIAEDVGTIGRLQRQIAETSMRRSQRMQDYQKEVRTQLADVQREATALTNRLTAEQYAVENTDVVSPVDGVVMGMTVFTKGGVVSPGFKMMDVVPLDDALVVEGRLPVNLVDKVHVGLPAELIFSAFNSNTTPHIPGSIIKVSADRLVDEHTGQPYYSVLAKVSPEGLKIMQHKKMEVRPGMPVELFVKTGERTMMNYLLKPIFDRAKSSMTEE</sequence>
<feature type="domain" description="AprE-like beta-barrel" evidence="12">
    <location>
        <begin position="338"/>
        <end position="429"/>
    </location>
</feature>
<evidence type="ECO:0000313" key="14">
    <source>
        <dbReference type="Proteomes" id="UP000484015"/>
    </source>
</evidence>
<dbReference type="SUPFAM" id="SSF111369">
    <property type="entry name" value="HlyD-like secretion proteins"/>
    <property type="match status" value="1"/>
</dbReference>
<keyword evidence="8 9" id="KW-0472">Membrane</keyword>
<evidence type="ECO:0000256" key="2">
    <source>
        <dbReference type="ARBA" id="ARBA00009477"/>
    </source>
</evidence>
<dbReference type="RefSeq" id="WP_155437197.1">
    <property type="nucleotide sequence ID" value="NZ_WNLA01000001.1"/>
</dbReference>
<evidence type="ECO:0000256" key="3">
    <source>
        <dbReference type="ARBA" id="ARBA00022448"/>
    </source>
</evidence>
<keyword evidence="10" id="KW-0175">Coiled coil</keyword>
<dbReference type="GO" id="GO:0015031">
    <property type="term" value="P:protein transport"/>
    <property type="evidence" value="ECO:0007669"/>
    <property type="project" value="InterPro"/>
</dbReference>
<evidence type="ECO:0000259" key="12">
    <source>
        <dbReference type="Pfam" id="PF26002"/>
    </source>
</evidence>
<reference evidence="13 14" key="1">
    <citation type="submission" date="2019-11" db="EMBL/GenBank/DDBJ databases">
        <title>Type strains purchased from KCTC, JCM and DSMZ.</title>
        <authorList>
            <person name="Lu H."/>
        </authorList>
    </citation>
    <scope>NUCLEOTIDE SEQUENCE [LARGE SCALE GENOMIC DNA]</scope>
    <source>
        <strain evidence="13 14">KCTC 42409</strain>
    </source>
</reference>
<comment type="subcellular location">
    <subcellularLocation>
        <location evidence="1 9">Cell inner membrane</location>
        <topology evidence="1 9">Single-pass membrane protein</topology>
    </subcellularLocation>
</comment>
<dbReference type="PANTHER" id="PTHR30386:SF17">
    <property type="entry name" value="ALKALINE PROTEASE SECRETION PROTEIN APRE"/>
    <property type="match status" value="1"/>
</dbReference>
<dbReference type="InterPro" id="IPR058781">
    <property type="entry name" value="HH_AprE-like"/>
</dbReference>
<dbReference type="InterPro" id="IPR050739">
    <property type="entry name" value="MFP"/>
</dbReference>
<accession>A0A6L6PUC4</accession>
<name>A0A6L6PUC4_9BURK</name>
<dbReference type="InterPro" id="IPR010129">
    <property type="entry name" value="T1SS_HlyD"/>
</dbReference>
<evidence type="ECO:0000256" key="8">
    <source>
        <dbReference type="ARBA" id="ARBA00023136"/>
    </source>
</evidence>
<evidence type="ECO:0000256" key="10">
    <source>
        <dbReference type="SAM" id="Coils"/>
    </source>
</evidence>
<dbReference type="InterPro" id="IPR058982">
    <property type="entry name" value="Beta-barrel_AprE"/>
</dbReference>
<evidence type="ECO:0000256" key="9">
    <source>
        <dbReference type="RuleBase" id="RU365093"/>
    </source>
</evidence>
<dbReference type="PRINTS" id="PR01490">
    <property type="entry name" value="RTXTOXIND"/>
</dbReference>
<comment type="similarity">
    <text evidence="2 9">Belongs to the membrane fusion protein (MFP) (TC 8.A.1) family.</text>
</comment>
<keyword evidence="14" id="KW-1185">Reference proteome</keyword>
<dbReference type="NCBIfam" id="TIGR01843">
    <property type="entry name" value="type_I_hlyD"/>
    <property type="match status" value="1"/>
</dbReference>
<comment type="caution">
    <text evidence="13">The sequence shown here is derived from an EMBL/GenBank/DDBJ whole genome shotgun (WGS) entry which is preliminary data.</text>
</comment>
<evidence type="ECO:0000259" key="11">
    <source>
        <dbReference type="Pfam" id="PF25994"/>
    </source>
</evidence>
<keyword evidence="6 9" id="KW-0812">Transmembrane</keyword>
<organism evidence="13 14">
    <name type="scientific">Pseudoduganella ginsengisoli</name>
    <dbReference type="NCBI Taxonomy" id="1462440"/>
    <lineage>
        <taxon>Bacteria</taxon>
        <taxon>Pseudomonadati</taxon>
        <taxon>Pseudomonadota</taxon>
        <taxon>Betaproteobacteria</taxon>
        <taxon>Burkholderiales</taxon>
        <taxon>Oxalobacteraceae</taxon>
        <taxon>Telluria group</taxon>
        <taxon>Pseudoduganella</taxon>
    </lineage>
</organism>
<keyword evidence="3 9" id="KW-0813">Transport</keyword>
<evidence type="ECO:0000256" key="4">
    <source>
        <dbReference type="ARBA" id="ARBA00022475"/>
    </source>
</evidence>
<feature type="transmembrane region" description="Helical" evidence="9">
    <location>
        <begin position="33"/>
        <end position="51"/>
    </location>
</feature>
<evidence type="ECO:0000256" key="7">
    <source>
        <dbReference type="ARBA" id="ARBA00022989"/>
    </source>
</evidence>
<gene>
    <name evidence="13" type="ORF">GM668_01715</name>
</gene>
<dbReference type="AlphaFoldDB" id="A0A6L6PUC4"/>
<dbReference type="Pfam" id="PF26002">
    <property type="entry name" value="Beta-barrel_AprE"/>
    <property type="match status" value="1"/>
</dbReference>
<evidence type="ECO:0000256" key="1">
    <source>
        <dbReference type="ARBA" id="ARBA00004377"/>
    </source>
</evidence>
<dbReference type="PANTHER" id="PTHR30386">
    <property type="entry name" value="MEMBRANE FUSION SUBUNIT OF EMRAB-TOLC MULTIDRUG EFFLUX PUMP"/>
    <property type="match status" value="1"/>
</dbReference>
<keyword evidence="5 9" id="KW-0997">Cell inner membrane</keyword>
<dbReference type="Proteomes" id="UP000484015">
    <property type="component" value="Unassembled WGS sequence"/>
</dbReference>
<feature type="domain" description="AprE-like long alpha-helical hairpin" evidence="11">
    <location>
        <begin position="107"/>
        <end position="294"/>
    </location>
</feature>
<keyword evidence="4 9" id="KW-1003">Cell membrane</keyword>
<evidence type="ECO:0000256" key="5">
    <source>
        <dbReference type="ARBA" id="ARBA00022519"/>
    </source>
</evidence>
<dbReference type="OrthoDB" id="9775513at2"/>
<dbReference type="Gene3D" id="2.40.50.100">
    <property type="match status" value="1"/>
</dbReference>
<keyword evidence="7 9" id="KW-1133">Transmembrane helix</keyword>
<evidence type="ECO:0000313" key="13">
    <source>
        <dbReference type="EMBL" id="MTW00796.1"/>
    </source>
</evidence>
<dbReference type="GO" id="GO:0005886">
    <property type="term" value="C:plasma membrane"/>
    <property type="evidence" value="ECO:0007669"/>
    <property type="project" value="UniProtKB-SubCell"/>
</dbReference>
<protein>
    <recommendedName>
        <fullName evidence="9">Membrane fusion protein (MFP) family protein</fullName>
    </recommendedName>
</protein>
<dbReference type="EMBL" id="WNLA01000001">
    <property type="protein sequence ID" value="MTW00796.1"/>
    <property type="molecule type" value="Genomic_DNA"/>
</dbReference>
<evidence type="ECO:0000256" key="6">
    <source>
        <dbReference type="ARBA" id="ARBA00022692"/>
    </source>
</evidence>
<dbReference type="Pfam" id="PF25994">
    <property type="entry name" value="HH_AprE"/>
    <property type="match status" value="1"/>
</dbReference>